<dbReference type="InterPro" id="IPR005561">
    <property type="entry name" value="ANTAR"/>
</dbReference>
<dbReference type="InterPro" id="IPR036388">
    <property type="entry name" value="WH-like_DNA-bd_sf"/>
</dbReference>
<dbReference type="Proteomes" id="UP001140076">
    <property type="component" value="Unassembled WGS sequence"/>
</dbReference>
<dbReference type="PIRSF" id="PIRSF036625">
    <property type="entry name" value="GAF_ANTAR"/>
    <property type="match status" value="1"/>
</dbReference>
<dbReference type="PROSITE" id="PS50921">
    <property type="entry name" value="ANTAR"/>
    <property type="match status" value="1"/>
</dbReference>
<protein>
    <submittedName>
        <fullName evidence="6">GAF and ANTAR domain-containing protein</fullName>
    </submittedName>
</protein>
<evidence type="ECO:0000256" key="4">
    <source>
        <dbReference type="ARBA" id="ARBA00023163"/>
    </source>
</evidence>
<evidence type="ECO:0000313" key="7">
    <source>
        <dbReference type="Proteomes" id="UP001140076"/>
    </source>
</evidence>
<dbReference type="SMART" id="SM00065">
    <property type="entry name" value="GAF"/>
    <property type="match status" value="1"/>
</dbReference>
<dbReference type="Pfam" id="PF13185">
    <property type="entry name" value="GAF_2"/>
    <property type="match status" value="1"/>
</dbReference>
<dbReference type="SUPFAM" id="SSF52172">
    <property type="entry name" value="CheY-like"/>
    <property type="match status" value="1"/>
</dbReference>
<organism evidence="6 7">
    <name type="scientific">Streptomonospora mangrovi</name>
    <dbReference type="NCBI Taxonomy" id="2883123"/>
    <lineage>
        <taxon>Bacteria</taxon>
        <taxon>Bacillati</taxon>
        <taxon>Actinomycetota</taxon>
        <taxon>Actinomycetes</taxon>
        <taxon>Streptosporangiales</taxon>
        <taxon>Nocardiopsidaceae</taxon>
        <taxon>Streptomonospora</taxon>
    </lineage>
</organism>
<dbReference type="InterPro" id="IPR003018">
    <property type="entry name" value="GAF"/>
</dbReference>
<dbReference type="Gene3D" id="3.30.450.40">
    <property type="match status" value="1"/>
</dbReference>
<gene>
    <name evidence="6" type="ORF">LG943_26885</name>
</gene>
<dbReference type="AlphaFoldDB" id="A0A9X3NQA7"/>
<dbReference type="EMBL" id="JAJAQC010000089">
    <property type="protein sequence ID" value="MDA0567919.1"/>
    <property type="molecule type" value="Genomic_DNA"/>
</dbReference>
<feature type="domain" description="ANTAR" evidence="5">
    <location>
        <begin position="166"/>
        <end position="227"/>
    </location>
</feature>
<dbReference type="RefSeq" id="WP_270075155.1">
    <property type="nucleotide sequence ID" value="NZ_JAJAQC010000089.1"/>
</dbReference>
<dbReference type="GO" id="GO:0003723">
    <property type="term" value="F:RNA binding"/>
    <property type="evidence" value="ECO:0007669"/>
    <property type="project" value="InterPro"/>
</dbReference>
<dbReference type="InterPro" id="IPR011006">
    <property type="entry name" value="CheY-like_superfamily"/>
</dbReference>
<evidence type="ECO:0000256" key="1">
    <source>
        <dbReference type="ARBA" id="ARBA00022679"/>
    </source>
</evidence>
<name>A0A9X3NQA7_9ACTN</name>
<keyword evidence="2" id="KW-0418">Kinase</keyword>
<proteinExistence type="predicted"/>
<dbReference type="SUPFAM" id="SSF55781">
    <property type="entry name" value="GAF domain-like"/>
    <property type="match status" value="1"/>
</dbReference>
<keyword evidence="3" id="KW-0805">Transcription regulation</keyword>
<dbReference type="SMART" id="SM01012">
    <property type="entry name" value="ANTAR"/>
    <property type="match status" value="1"/>
</dbReference>
<evidence type="ECO:0000313" key="6">
    <source>
        <dbReference type="EMBL" id="MDA0567919.1"/>
    </source>
</evidence>
<keyword evidence="4" id="KW-0804">Transcription</keyword>
<dbReference type="InterPro" id="IPR029016">
    <property type="entry name" value="GAF-like_dom_sf"/>
</dbReference>
<sequence length="235" mass="25944">MAESHGAVQDRHIRLFAEMARELLAQDTVDDVLQRISELAVETVKGCEAAGVMLLDRRRHTLETPAATHEFVRASDRAQFECDEGPCLDAARHEQSFRVDDMAAETRWPSYRPRAVELGVGSMLGFELYTHDSTLGALDLYSTRANAFGPDALEIGWAFASHAVVAIAAAQREATLRSGYETRQEIGEAVGIIMERRRLTSDQAFAVLRTASNNTNTKLREVARSVALTGEIPEI</sequence>
<comment type="caution">
    <text evidence="6">The sequence shown here is derived from an EMBL/GenBank/DDBJ whole genome shotgun (WGS) entry which is preliminary data.</text>
</comment>
<keyword evidence="7" id="KW-1185">Reference proteome</keyword>
<evidence type="ECO:0000256" key="2">
    <source>
        <dbReference type="ARBA" id="ARBA00022777"/>
    </source>
</evidence>
<dbReference type="InterPro" id="IPR012074">
    <property type="entry name" value="GAF_ANTAR"/>
</dbReference>
<evidence type="ECO:0000256" key="3">
    <source>
        <dbReference type="ARBA" id="ARBA00023015"/>
    </source>
</evidence>
<keyword evidence="1" id="KW-0808">Transferase</keyword>
<dbReference type="Pfam" id="PF03861">
    <property type="entry name" value="ANTAR"/>
    <property type="match status" value="1"/>
</dbReference>
<accession>A0A9X3NQA7</accession>
<reference evidence="6" key="1">
    <citation type="submission" date="2021-10" db="EMBL/GenBank/DDBJ databases">
        <title>Streptomonospora sp. nov., isolated from mangrove soil.</title>
        <authorList>
            <person name="Chen X."/>
            <person name="Ge X."/>
            <person name="Liu W."/>
        </authorList>
    </citation>
    <scope>NUCLEOTIDE SEQUENCE</scope>
    <source>
        <strain evidence="6">S1-112</strain>
    </source>
</reference>
<dbReference type="Gene3D" id="1.10.10.10">
    <property type="entry name" value="Winged helix-like DNA-binding domain superfamily/Winged helix DNA-binding domain"/>
    <property type="match status" value="1"/>
</dbReference>
<evidence type="ECO:0000259" key="5">
    <source>
        <dbReference type="PROSITE" id="PS50921"/>
    </source>
</evidence>
<dbReference type="GO" id="GO:0016301">
    <property type="term" value="F:kinase activity"/>
    <property type="evidence" value="ECO:0007669"/>
    <property type="project" value="UniProtKB-KW"/>
</dbReference>